<dbReference type="EMBL" id="CAMTCP010000026">
    <property type="protein sequence ID" value="CAI3541223.1"/>
    <property type="molecule type" value="Genomic_DNA"/>
</dbReference>
<protein>
    <submittedName>
        <fullName evidence="1">Uncharacterized protein</fullName>
    </submittedName>
</protein>
<evidence type="ECO:0000313" key="2">
    <source>
        <dbReference type="EMBL" id="CAI3541223.1"/>
    </source>
</evidence>
<dbReference type="AlphaFoldDB" id="A0AA86MJX9"/>
<evidence type="ECO:0000313" key="1">
    <source>
        <dbReference type="EMBL" id="CAG9701499.1"/>
    </source>
</evidence>
<sequence length="40" mass="4939">MKDIVEGKRFYDIVSNKYNELKYLIKELEESKLKQFKNKQ</sequence>
<dbReference type="Proteomes" id="UP000789738">
    <property type="component" value="Unassembled WGS sequence"/>
</dbReference>
<gene>
    <name evidence="2" type="ORF">CNEO2_1230012</name>
    <name evidence="1" type="ORF">CNEO_10033</name>
</gene>
<dbReference type="RefSeq" id="WP_281729072.1">
    <property type="nucleotide sequence ID" value="NZ_CAKJVE010000001.1"/>
</dbReference>
<comment type="caution">
    <text evidence="1">The sequence shown here is derived from an EMBL/GenBank/DDBJ whole genome shotgun (WGS) entry which is preliminary data.</text>
</comment>
<dbReference type="EMBL" id="CAKJVE010000001">
    <property type="protein sequence ID" value="CAG9701499.1"/>
    <property type="molecule type" value="Genomic_DNA"/>
</dbReference>
<reference evidence="1" key="1">
    <citation type="submission" date="2021-10" db="EMBL/GenBank/DDBJ databases">
        <authorList>
            <person name="Mesa V."/>
        </authorList>
    </citation>
    <scope>NUCLEOTIDE SEQUENCE</scope>
    <source>
        <strain evidence="1">CC3_PB</strain>
    </source>
</reference>
<reference evidence="2" key="2">
    <citation type="submission" date="2022-10" db="EMBL/GenBank/DDBJ databases">
        <authorList>
            <person name="Aires J."/>
            <person name="Mesa V."/>
        </authorList>
    </citation>
    <scope>NUCLEOTIDE SEQUENCE</scope>
    <source>
        <strain evidence="2">Clostridium neonatale JD116</strain>
    </source>
</reference>
<dbReference type="Proteomes" id="UP001189143">
    <property type="component" value="Unassembled WGS sequence"/>
</dbReference>
<name>A0AA86MJX9_9CLOT</name>
<evidence type="ECO:0000313" key="3">
    <source>
        <dbReference type="Proteomes" id="UP000789738"/>
    </source>
</evidence>
<organism evidence="1 3">
    <name type="scientific">Clostridium neonatale</name>
    <dbReference type="NCBI Taxonomy" id="137838"/>
    <lineage>
        <taxon>Bacteria</taxon>
        <taxon>Bacillati</taxon>
        <taxon>Bacillota</taxon>
        <taxon>Clostridia</taxon>
        <taxon>Eubacteriales</taxon>
        <taxon>Clostridiaceae</taxon>
        <taxon>Clostridium</taxon>
    </lineage>
</organism>
<proteinExistence type="predicted"/>
<accession>A0AA86MJX9</accession>